<keyword evidence="2" id="KW-1185">Reference proteome</keyword>
<proteinExistence type="predicted"/>
<evidence type="ECO:0000313" key="2">
    <source>
        <dbReference type="Proteomes" id="UP001328733"/>
    </source>
</evidence>
<dbReference type="EMBL" id="JBAFSM010000001">
    <property type="protein sequence ID" value="MEG3435546.1"/>
    <property type="molecule type" value="Genomic_DNA"/>
</dbReference>
<sequence>MVFPKTIAKSLCEGRGAIETAGELAFFPPESRFLAEFKNWRVVQEPGVGSQEE</sequence>
<evidence type="ECO:0000313" key="1">
    <source>
        <dbReference type="EMBL" id="MEG3435546.1"/>
    </source>
</evidence>
<name>A0AAW9QQJ0_9CHRO</name>
<protein>
    <submittedName>
        <fullName evidence="1">Uncharacterized protein</fullName>
    </submittedName>
</protein>
<organism evidence="1 2">
    <name type="scientific">Pannus brasiliensis CCIBt3594</name>
    <dbReference type="NCBI Taxonomy" id="1427578"/>
    <lineage>
        <taxon>Bacteria</taxon>
        <taxon>Bacillati</taxon>
        <taxon>Cyanobacteriota</taxon>
        <taxon>Cyanophyceae</taxon>
        <taxon>Oscillatoriophycideae</taxon>
        <taxon>Chroococcales</taxon>
        <taxon>Microcystaceae</taxon>
        <taxon>Pannus</taxon>
    </lineage>
</organism>
<reference evidence="1 2" key="1">
    <citation type="submission" date="2024-01" db="EMBL/GenBank/DDBJ databases">
        <title>Genomic insights into the taxonomy and metabolism of the cyanobacterium Pannus brasiliensis CCIBt3594.</title>
        <authorList>
            <person name="Machado M."/>
            <person name="Botero N.B."/>
            <person name="Andreote A.P.D."/>
            <person name="Feitosa A.M.T."/>
            <person name="Popin R."/>
            <person name="Sivonen K."/>
            <person name="Fiore M.F."/>
        </authorList>
    </citation>
    <scope>NUCLEOTIDE SEQUENCE [LARGE SCALE GENOMIC DNA]</scope>
    <source>
        <strain evidence="1 2">CCIBt3594</strain>
    </source>
</reference>
<dbReference type="AlphaFoldDB" id="A0AAW9QQJ0"/>
<dbReference type="Proteomes" id="UP001328733">
    <property type="component" value="Unassembled WGS sequence"/>
</dbReference>
<comment type="caution">
    <text evidence="1">The sequence shown here is derived from an EMBL/GenBank/DDBJ whole genome shotgun (WGS) entry which is preliminary data.</text>
</comment>
<accession>A0AAW9QQJ0</accession>
<gene>
    <name evidence="1" type="ORF">V0288_00295</name>
</gene>
<dbReference type="RefSeq" id="WP_332862995.1">
    <property type="nucleotide sequence ID" value="NZ_JBAFSM010000001.1"/>
</dbReference>